<accession>A0A381ZUC3</accession>
<dbReference type="Pfam" id="PF02627">
    <property type="entry name" value="CMD"/>
    <property type="match status" value="1"/>
</dbReference>
<organism evidence="2">
    <name type="scientific">marine metagenome</name>
    <dbReference type="NCBI Taxonomy" id="408172"/>
    <lineage>
        <taxon>unclassified sequences</taxon>
        <taxon>metagenomes</taxon>
        <taxon>ecological metagenomes</taxon>
    </lineage>
</organism>
<gene>
    <name evidence="2" type="ORF">METZ01_LOCUS145197</name>
</gene>
<dbReference type="InterPro" id="IPR029032">
    <property type="entry name" value="AhpD-like"/>
</dbReference>
<protein>
    <recommendedName>
        <fullName evidence="1">Carboxymuconolactone decarboxylase-like domain-containing protein</fullName>
    </recommendedName>
</protein>
<name>A0A381ZUC3_9ZZZZ</name>
<dbReference type="EMBL" id="UINC01022529">
    <property type="protein sequence ID" value="SVA92343.1"/>
    <property type="molecule type" value="Genomic_DNA"/>
</dbReference>
<reference evidence="2" key="1">
    <citation type="submission" date="2018-05" db="EMBL/GenBank/DDBJ databases">
        <authorList>
            <person name="Lanie J.A."/>
            <person name="Ng W.-L."/>
            <person name="Kazmierczak K.M."/>
            <person name="Andrzejewski T.M."/>
            <person name="Davidsen T.M."/>
            <person name="Wayne K.J."/>
            <person name="Tettelin H."/>
            <person name="Glass J.I."/>
            <person name="Rusch D."/>
            <person name="Podicherti R."/>
            <person name="Tsui H.-C.T."/>
            <person name="Winkler M.E."/>
        </authorList>
    </citation>
    <scope>NUCLEOTIDE SEQUENCE</scope>
</reference>
<evidence type="ECO:0000313" key="2">
    <source>
        <dbReference type="EMBL" id="SVA92343.1"/>
    </source>
</evidence>
<feature type="domain" description="Carboxymuconolactone decarboxylase-like" evidence="1">
    <location>
        <begin position="52"/>
        <end position="114"/>
    </location>
</feature>
<dbReference type="Gene3D" id="1.20.1290.10">
    <property type="entry name" value="AhpD-like"/>
    <property type="match status" value="1"/>
</dbReference>
<dbReference type="PANTHER" id="PTHR33930:SF2">
    <property type="entry name" value="BLR3452 PROTEIN"/>
    <property type="match status" value="1"/>
</dbReference>
<dbReference type="InterPro" id="IPR003779">
    <property type="entry name" value="CMD-like"/>
</dbReference>
<dbReference type="GO" id="GO:0051920">
    <property type="term" value="F:peroxiredoxin activity"/>
    <property type="evidence" value="ECO:0007669"/>
    <property type="project" value="InterPro"/>
</dbReference>
<sequence length="139" mass="15535">MKKLLFILLFVGMYSTTFSQDTVLTPEEKQELLAASPFNSVYPASILKSSDTYFKAQMGLYKEGVIAEKEAHLVALATSAAIKCEYCIPYHIAELKRLGASEDEIKTAVLIAADIMKMSTLFYGNEFDLEAFKKMLRGE</sequence>
<dbReference type="SUPFAM" id="SSF69118">
    <property type="entry name" value="AhpD-like"/>
    <property type="match status" value="1"/>
</dbReference>
<dbReference type="InterPro" id="IPR004675">
    <property type="entry name" value="AhpD_core"/>
</dbReference>
<dbReference type="PANTHER" id="PTHR33930">
    <property type="entry name" value="ALKYL HYDROPEROXIDE REDUCTASE AHPD"/>
    <property type="match status" value="1"/>
</dbReference>
<evidence type="ECO:0000259" key="1">
    <source>
        <dbReference type="Pfam" id="PF02627"/>
    </source>
</evidence>
<proteinExistence type="predicted"/>
<dbReference type="NCBIfam" id="TIGR00778">
    <property type="entry name" value="ahpD_dom"/>
    <property type="match status" value="1"/>
</dbReference>
<dbReference type="AlphaFoldDB" id="A0A381ZUC3"/>